<dbReference type="RefSeq" id="YP_010084076.1">
    <property type="nucleotide sequence ID" value="NC_055060.1"/>
</dbReference>
<dbReference type="GeneID" id="65073112"/>
<keyword evidence="1" id="KW-0472">Membrane</keyword>
<sequence length="45" mass="4782">MVMPSALNVLIVGAMMVIFTFLWRMLAAKLSENGSPIGDAMAVAL</sequence>
<organism evidence="2 3">
    <name type="scientific">Streptomyces phage WheeHeim</name>
    <dbReference type="NCBI Taxonomy" id="2500797"/>
    <lineage>
        <taxon>Viruses</taxon>
        <taxon>Varidnaviria</taxon>
        <taxon>Bamfordvirae</taxon>
        <taxon>Preplasmiviricota</taxon>
        <taxon>Prepoliviricotina</taxon>
        <taxon>Tectiliviricetes</taxon>
        <taxon>Kalamavirales</taxon>
        <taxon>Tectiviridae</taxon>
        <taxon>Deltatectivirus</taxon>
        <taxon>Deltatectivirus wheeheim</taxon>
    </lineage>
</organism>
<evidence type="ECO:0000256" key="1">
    <source>
        <dbReference type="SAM" id="Phobius"/>
    </source>
</evidence>
<proteinExistence type="predicted"/>
<feature type="transmembrane region" description="Helical" evidence="1">
    <location>
        <begin position="6"/>
        <end position="26"/>
    </location>
</feature>
<gene>
    <name evidence="2" type="primary">17</name>
    <name evidence="2" type="ORF">SEA_WHEEHEIM_17</name>
</gene>
<keyword evidence="3" id="KW-1185">Reference proteome</keyword>
<name>A0A411AXX3_9VIRU</name>
<evidence type="ECO:0000313" key="2">
    <source>
        <dbReference type="EMBL" id="QAX92925.1"/>
    </source>
</evidence>
<evidence type="ECO:0000313" key="3">
    <source>
        <dbReference type="Proteomes" id="UP000290981"/>
    </source>
</evidence>
<keyword evidence="1" id="KW-1133">Transmembrane helix</keyword>
<dbReference type="KEGG" id="vg:65073112"/>
<dbReference type="Proteomes" id="UP000290981">
    <property type="component" value="Segment"/>
</dbReference>
<protein>
    <submittedName>
        <fullName evidence="2">Uncharacterized protein</fullName>
    </submittedName>
</protein>
<accession>A0A411AXX3</accession>
<keyword evidence="1" id="KW-0812">Transmembrane</keyword>
<reference evidence="2 3" key="1">
    <citation type="submission" date="2018-12" db="EMBL/GenBank/DDBJ databases">
        <authorList>
            <person name="Huynh A."/>
            <person name="Morcos G.S."/>
            <person name="Braun J."/>
            <person name="Danaila R."/>
            <person name="Emelio N."/>
            <person name="Mathyvannan S."/>
            <person name="Miner K."/>
            <person name="Nayak R."/>
            <person name="Norman C."/>
            <person name="Tran V."/>
            <person name="Wang J."/>
            <person name="Moy A."/>
            <person name="deCarvalho T."/>
            <person name="Erill I."/>
            <person name="Caruso S.M."/>
            <person name="Garlena R.A."/>
            <person name="Russell D.A."/>
            <person name="Pope W.H."/>
            <person name="Jacobs-Sera D."/>
            <person name="Hatfull G.F."/>
        </authorList>
    </citation>
    <scope>NUCLEOTIDE SEQUENCE [LARGE SCALE GENOMIC DNA]</scope>
</reference>
<dbReference type="EMBL" id="MK305890">
    <property type="protein sequence ID" value="QAX92925.1"/>
    <property type="molecule type" value="Genomic_DNA"/>
</dbReference>